<reference evidence="1" key="1">
    <citation type="journal article" date="2008" name="BMC Genomics">
        <title>A conifer genomics resource of 200,000 spruce (Picea spp.) ESTs and 6,464 high-quality, sequence-finished full-length cDNAs for Sitka spruce (Picea sitchensis).</title>
        <authorList>
            <person name="Ralph S.G."/>
            <person name="Chun H.J."/>
            <person name="Kolosova N."/>
            <person name="Cooper D."/>
            <person name="Oddy C."/>
            <person name="Ritland C.E."/>
            <person name="Kirkpatrick R."/>
            <person name="Moore R."/>
            <person name="Barber S."/>
            <person name="Holt R.A."/>
            <person name="Jones S.J."/>
            <person name="Marra M.A."/>
            <person name="Douglas C.J."/>
            <person name="Ritland K."/>
            <person name="Bohlmann J."/>
        </authorList>
    </citation>
    <scope>NUCLEOTIDE SEQUENCE</scope>
    <source>
        <tissue evidence="1">Green portion of the leader tissue</tissue>
    </source>
</reference>
<name>A9NYI8_PICSI</name>
<protein>
    <submittedName>
        <fullName evidence="1">Uncharacterized protein</fullName>
    </submittedName>
</protein>
<sequence length="47" mass="5827">MHLLQLRLINGWNTQLSFQLELNLKKHVPMWIIIFHCRHSWLEIVYL</sequence>
<dbReference type="AlphaFoldDB" id="A9NYI8"/>
<dbReference type="EMBL" id="EF086437">
    <property type="protein sequence ID" value="ABK25699.1"/>
    <property type="molecule type" value="mRNA"/>
</dbReference>
<accession>A9NYI8</accession>
<proteinExistence type="evidence at transcript level"/>
<evidence type="ECO:0000313" key="1">
    <source>
        <dbReference type="EMBL" id="ABK25699.1"/>
    </source>
</evidence>
<organism evidence="1">
    <name type="scientific">Picea sitchensis</name>
    <name type="common">Sitka spruce</name>
    <name type="synonym">Pinus sitchensis</name>
    <dbReference type="NCBI Taxonomy" id="3332"/>
    <lineage>
        <taxon>Eukaryota</taxon>
        <taxon>Viridiplantae</taxon>
        <taxon>Streptophyta</taxon>
        <taxon>Embryophyta</taxon>
        <taxon>Tracheophyta</taxon>
        <taxon>Spermatophyta</taxon>
        <taxon>Pinopsida</taxon>
        <taxon>Pinidae</taxon>
        <taxon>Conifers I</taxon>
        <taxon>Pinales</taxon>
        <taxon>Pinaceae</taxon>
        <taxon>Picea</taxon>
    </lineage>
</organism>